<keyword evidence="3" id="KW-1185">Reference proteome</keyword>
<accession>M7YAD4</accession>
<proteinExistence type="predicted"/>
<dbReference type="Proteomes" id="UP000010953">
    <property type="component" value="Unassembled WGS sequence"/>
</dbReference>
<feature type="domain" description="Xylose isomerase-like TIM barrel" evidence="1">
    <location>
        <begin position="121"/>
        <end position="304"/>
    </location>
</feature>
<name>M7YAD4_9BACT</name>
<dbReference type="EMBL" id="AMZY02000007">
    <property type="protein sequence ID" value="EMS34151.1"/>
    <property type="molecule type" value="Genomic_DNA"/>
</dbReference>
<gene>
    <name evidence="2" type="ORF">C943_03968</name>
</gene>
<dbReference type="InterPro" id="IPR050312">
    <property type="entry name" value="IolE/XylAMocC-like"/>
</dbReference>
<organism evidence="2 3">
    <name type="scientific">Mariniradius saccharolyticus AK6</name>
    <dbReference type="NCBI Taxonomy" id="1239962"/>
    <lineage>
        <taxon>Bacteria</taxon>
        <taxon>Pseudomonadati</taxon>
        <taxon>Bacteroidota</taxon>
        <taxon>Cytophagia</taxon>
        <taxon>Cytophagales</taxon>
        <taxon>Cyclobacteriaceae</taxon>
        <taxon>Mariniradius</taxon>
    </lineage>
</organism>
<evidence type="ECO:0000259" key="1">
    <source>
        <dbReference type="Pfam" id="PF01261"/>
    </source>
</evidence>
<evidence type="ECO:0000313" key="2">
    <source>
        <dbReference type="EMBL" id="EMS34151.1"/>
    </source>
</evidence>
<dbReference type="Gene3D" id="3.20.20.150">
    <property type="entry name" value="Divalent-metal-dependent TIM barrel enzymes"/>
    <property type="match status" value="1"/>
</dbReference>
<keyword evidence="2" id="KW-0413">Isomerase</keyword>
<dbReference type="PANTHER" id="PTHR12110:SF41">
    <property type="entry name" value="INOSOSE DEHYDRATASE"/>
    <property type="match status" value="1"/>
</dbReference>
<evidence type="ECO:0000313" key="3">
    <source>
        <dbReference type="Proteomes" id="UP000010953"/>
    </source>
</evidence>
<protein>
    <submittedName>
        <fullName evidence="2">Sugar phosphate isomerase/epimerase</fullName>
    </submittedName>
</protein>
<dbReference type="STRING" id="1239962.C943_03968"/>
<dbReference type="Pfam" id="PF01261">
    <property type="entry name" value="AP_endonuc_2"/>
    <property type="match status" value="1"/>
</dbReference>
<reference evidence="2" key="1">
    <citation type="submission" date="2013-01" db="EMBL/GenBank/DDBJ databases">
        <title>Genome assembly of Mariniradius saccharolyticus AK6.</title>
        <authorList>
            <person name="Vaidya B."/>
            <person name="Khatri I."/>
            <person name="Tanuku N.R.S."/>
            <person name="Subramanian S."/>
            <person name="Pinnaka A."/>
        </authorList>
    </citation>
    <scope>NUCLEOTIDE SEQUENCE [LARGE SCALE GENOMIC DNA]</scope>
    <source>
        <strain evidence="2">AK6</strain>
    </source>
</reference>
<sequence length="307" mass="34206">MNQNPATRMTNRRKFIQISSALSVGALLPLQFCSPAKKEESTTDAILDAAKGILDDFGLQLYSVKENMAEDPVATIKSVAGFGYTQLEGFDGGKGIFWGMSPTDFKKLMDDLGVKFIASHANTFENLEQQAEQAGSIGMQYLICPWVGPQKSMDDFKRLADDFNKQGEICKKHGVKFAYHNHGYTFDTLDGQIPQDYLMENTDPGLVDFEMDTYWVYTAGKDPIEYIKKYPGRFTLGHVKDKSGDLPFSEANGSTIVGTGIMDFPSILRAGMDNGMKYFIVEQERFEGTNPMDAAEKNAAYMKNLVF</sequence>
<dbReference type="PANTHER" id="PTHR12110">
    <property type="entry name" value="HYDROXYPYRUVATE ISOMERASE"/>
    <property type="match status" value="1"/>
</dbReference>
<dbReference type="InterPro" id="IPR036237">
    <property type="entry name" value="Xyl_isomerase-like_sf"/>
</dbReference>
<dbReference type="InterPro" id="IPR013022">
    <property type="entry name" value="Xyl_isomerase-like_TIM-brl"/>
</dbReference>
<dbReference type="AlphaFoldDB" id="M7YAD4"/>
<dbReference type="eggNOG" id="COG1082">
    <property type="taxonomic scope" value="Bacteria"/>
</dbReference>
<dbReference type="InParanoid" id="M7YAD4"/>
<dbReference type="SUPFAM" id="SSF51658">
    <property type="entry name" value="Xylose isomerase-like"/>
    <property type="match status" value="1"/>
</dbReference>
<dbReference type="GO" id="GO:0016853">
    <property type="term" value="F:isomerase activity"/>
    <property type="evidence" value="ECO:0007669"/>
    <property type="project" value="UniProtKB-KW"/>
</dbReference>
<comment type="caution">
    <text evidence="2">The sequence shown here is derived from an EMBL/GenBank/DDBJ whole genome shotgun (WGS) entry which is preliminary data.</text>
</comment>